<dbReference type="PANTHER" id="PTHR22895:SF0">
    <property type="entry name" value="ARMADILLO REPEAT-CONTAINING PROTEIN 6"/>
    <property type="match status" value="1"/>
</dbReference>
<dbReference type="Proteomes" id="UP001178507">
    <property type="component" value="Unassembled WGS sequence"/>
</dbReference>
<gene>
    <name evidence="4" type="ORF">EVOR1521_LOCUS20250</name>
</gene>
<evidence type="ECO:0000256" key="1">
    <source>
        <dbReference type="ARBA" id="ARBA00022737"/>
    </source>
</evidence>
<sequence length="796" mass="89252">MDDSSGEFLTEFTPWVSGGGGRSGGPSAATEIAEPSAEVQEASLRRVMAEAETAPEAPLLLLLTRWLLIRSQRHRHQPKSPTFSPRLRRKRRRRLLRRLLSPLQSCKRRQPKSRTFSRRPRRRQLQRLLLSRLLLTRSQRHQPKSPTFSPRLRLRRKRRQRLLRRLLSPLQTCKRRQPKSRTFSRRPRRRQLQRLLLTRLLLTRSQRHRHQPKSPTFSPRLRRKRRRRLLRRLLSPLQTCKRRQLLRPRRAPSLQRLRVSLLQRSLIRSRRLLPLRRSRLRPCRRLVEKTPQKSDDGWNADFGFDSEEEAKPANGESNSSWIMLERKEATAAPEAATETEAPDAPAGEAEDAEASEEAGIAAVLEATGPEEVKDATPEANVCQEEAAEAEAEVPDEPEAARVGQAHEPEEAEEPSCEVPQASAANGEAMPRESEAMDVALEELQQRLREALAEAASQQRLREEAESKTQEALAEAASQQRLREEAESKMQEALAEVASQQRLREEAESKAKEALAEASSQTLLREEAESKAQEASAELEKEKILREETELKAKAATDKREVEVKKAPVPSIKLEEATAESAIAFASPRDLGGEHVADLLALLNKFQGQVQVVSKVCTALENLTFSDVDVLSAVVQGSGVEMLLSTLQLHEGEEAAMLRSAVDTLWNLTFDEKAVDRATASGAVERLAAVMAKHPTAAELQVGCCAVLLNLAVVEQNRYKIVQCGACSLLASAVETHNGSEEVVEHGCQALYMLAYHNELRPMVLASRGAEAASCAARCQGPQTQKWGRWLQEVLQS</sequence>
<keyword evidence="1" id="KW-0677">Repeat</keyword>
<dbReference type="InterPro" id="IPR000225">
    <property type="entry name" value="Armadillo"/>
</dbReference>
<dbReference type="Gene3D" id="1.25.10.10">
    <property type="entry name" value="Leucine-rich Repeat Variant"/>
    <property type="match status" value="1"/>
</dbReference>
<dbReference type="SUPFAM" id="SSF48371">
    <property type="entry name" value="ARM repeat"/>
    <property type="match status" value="1"/>
</dbReference>
<dbReference type="InterPro" id="IPR016024">
    <property type="entry name" value="ARM-type_fold"/>
</dbReference>
<evidence type="ECO:0000313" key="5">
    <source>
        <dbReference type="Proteomes" id="UP001178507"/>
    </source>
</evidence>
<feature type="compositionally biased region" description="Basic and acidic residues" evidence="3">
    <location>
        <begin position="501"/>
        <end position="514"/>
    </location>
</feature>
<feature type="compositionally biased region" description="Low complexity" evidence="3">
    <location>
        <begin position="330"/>
        <end position="347"/>
    </location>
</feature>
<feature type="repeat" description="ARM" evidence="2">
    <location>
        <begin position="681"/>
        <end position="725"/>
    </location>
</feature>
<feature type="region of interest" description="Disordered" evidence="3">
    <location>
        <begin position="287"/>
        <end position="435"/>
    </location>
</feature>
<feature type="compositionally biased region" description="Acidic residues" evidence="3">
    <location>
        <begin position="385"/>
        <end position="397"/>
    </location>
</feature>
<dbReference type="CDD" id="cd06503">
    <property type="entry name" value="ATP-synt_Fo_b"/>
    <property type="match status" value="1"/>
</dbReference>
<feature type="compositionally biased region" description="Basic residues" evidence="3">
    <location>
        <begin position="106"/>
        <end position="122"/>
    </location>
</feature>
<dbReference type="PROSITE" id="PS50176">
    <property type="entry name" value="ARM_REPEAT"/>
    <property type="match status" value="1"/>
</dbReference>
<dbReference type="EMBL" id="CAUJNA010003215">
    <property type="protein sequence ID" value="CAJ1395939.1"/>
    <property type="molecule type" value="Genomic_DNA"/>
</dbReference>
<dbReference type="InterPro" id="IPR011989">
    <property type="entry name" value="ARM-like"/>
</dbReference>
<feature type="compositionally biased region" description="Basic and acidic residues" evidence="3">
    <location>
        <begin position="480"/>
        <end position="489"/>
    </location>
</feature>
<dbReference type="AlphaFoldDB" id="A0AA36IYP8"/>
<proteinExistence type="predicted"/>
<dbReference type="SMART" id="SM00185">
    <property type="entry name" value="ARM"/>
    <property type="match status" value="3"/>
</dbReference>
<feature type="compositionally biased region" description="Basic and acidic residues" evidence="3">
    <location>
        <begin position="523"/>
        <end position="540"/>
    </location>
</feature>
<evidence type="ECO:0000313" key="4">
    <source>
        <dbReference type="EMBL" id="CAJ1395939.1"/>
    </source>
</evidence>
<reference evidence="4" key="1">
    <citation type="submission" date="2023-08" db="EMBL/GenBank/DDBJ databases">
        <authorList>
            <person name="Chen Y."/>
            <person name="Shah S."/>
            <person name="Dougan E. K."/>
            <person name="Thang M."/>
            <person name="Chan C."/>
        </authorList>
    </citation>
    <scope>NUCLEOTIDE SEQUENCE</scope>
</reference>
<feature type="compositionally biased region" description="Basic and acidic residues" evidence="3">
    <location>
        <begin position="459"/>
        <end position="468"/>
    </location>
</feature>
<feature type="region of interest" description="Disordered" evidence="3">
    <location>
        <begin position="1"/>
        <end position="35"/>
    </location>
</feature>
<feature type="region of interest" description="Disordered" evidence="3">
    <location>
        <begin position="101"/>
        <end position="122"/>
    </location>
</feature>
<accession>A0AA36IYP8</accession>
<evidence type="ECO:0000256" key="3">
    <source>
        <dbReference type="SAM" id="MobiDB-lite"/>
    </source>
</evidence>
<comment type="caution">
    <text evidence="4">The sequence shown here is derived from an EMBL/GenBank/DDBJ whole genome shotgun (WGS) entry which is preliminary data.</text>
</comment>
<dbReference type="PANTHER" id="PTHR22895">
    <property type="entry name" value="ARMADILLO REPEAT-CONTAINING PROTEIN 6"/>
    <property type="match status" value="1"/>
</dbReference>
<keyword evidence="5" id="KW-1185">Reference proteome</keyword>
<feature type="compositionally biased region" description="Basic and acidic residues" evidence="3">
    <location>
        <begin position="287"/>
        <end position="296"/>
    </location>
</feature>
<feature type="region of interest" description="Disordered" evidence="3">
    <location>
        <begin position="454"/>
        <end position="540"/>
    </location>
</feature>
<name>A0AA36IYP8_9DINO</name>
<evidence type="ECO:0000256" key="2">
    <source>
        <dbReference type="PROSITE-ProRule" id="PRU00259"/>
    </source>
</evidence>
<organism evidence="4 5">
    <name type="scientific">Effrenium voratum</name>
    <dbReference type="NCBI Taxonomy" id="2562239"/>
    <lineage>
        <taxon>Eukaryota</taxon>
        <taxon>Sar</taxon>
        <taxon>Alveolata</taxon>
        <taxon>Dinophyceae</taxon>
        <taxon>Suessiales</taxon>
        <taxon>Symbiodiniaceae</taxon>
        <taxon>Effrenium</taxon>
    </lineage>
</organism>
<protein>
    <submittedName>
        <fullName evidence="4">Uncharacterized protein</fullName>
    </submittedName>
</protein>